<dbReference type="EMBL" id="FRAF01000026">
    <property type="protein sequence ID" value="SHK90055.1"/>
    <property type="molecule type" value="Genomic_DNA"/>
</dbReference>
<accession>A0A1M6W982</accession>
<organism evidence="1 2">
    <name type="scientific">Alicyclobacillus tolerans</name>
    <dbReference type="NCBI Taxonomy" id="90970"/>
    <lineage>
        <taxon>Bacteria</taxon>
        <taxon>Bacillati</taxon>
        <taxon>Bacillota</taxon>
        <taxon>Bacilli</taxon>
        <taxon>Bacillales</taxon>
        <taxon>Alicyclobacillaceae</taxon>
        <taxon>Alicyclobacillus</taxon>
    </lineage>
</organism>
<name>A0A1M6W982_9BACL</name>
<evidence type="ECO:0000313" key="2">
    <source>
        <dbReference type="Proteomes" id="UP000184016"/>
    </source>
</evidence>
<evidence type="ECO:0000313" key="1">
    <source>
        <dbReference type="EMBL" id="SHK90055.1"/>
    </source>
</evidence>
<dbReference type="STRING" id="1830138.SAMN05443507_12623"/>
<sequence length="55" mass="6406">MRTSLAGQIFYRHNRLFSHSMGRTGNVGMRLVEVMNPFLWPQVHYTDRLDRQAGG</sequence>
<proteinExistence type="predicted"/>
<reference evidence="2" key="1">
    <citation type="submission" date="2016-11" db="EMBL/GenBank/DDBJ databases">
        <authorList>
            <person name="Varghese N."/>
            <person name="Submissions S."/>
        </authorList>
    </citation>
    <scope>NUCLEOTIDE SEQUENCE [LARGE SCALE GENOMIC DNA]</scope>
    <source>
        <strain evidence="2">USBA-503</strain>
    </source>
</reference>
<protein>
    <submittedName>
        <fullName evidence="1">Uncharacterized protein</fullName>
    </submittedName>
</protein>
<dbReference type="AlphaFoldDB" id="A0A1M6W982"/>
<dbReference type="Proteomes" id="UP000184016">
    <property type="component" value="Unassembled WGS sequence"/>
</dbReference>
<keyword evidence="2" id="KW-1185">Reference proteome</keyword>
<gene>
    <name evidence="1" type="ORF">SAMN05443507_12623</name>
</gene>